<proteinExistence type="inferred from homology"/>
<protein>
    <recommendedName>
        <fullName evidence="5">S1 motif domain-containing protein</fullName>
    </recommendedName>
</protein>
<organism evidence="6 7">
    <name type="scientific">Phocaeicola vulgatus dnLKV7</name>
    <dbReference type="NCBI Taxonomy" id="1235786"/>
    <lineage>
        <taxon>Bacteria</taxon>
        <taxon>Pseudomonadati</taxon>
        <taxon>Bacteroidota</taxon>
        <taxon>Bacteroidia</taxon>
        <taxon>Bacteroidales</taxon>
        <taxon>Bacteroidaceae</taxon>
        <taxon>Phocaeicola</taxon>
    </lineage>
</organism>
<sequence>MVKIQIHIGDIVKGRVKTLAKNYALIELGELIATLPSTEYSWNKDCDIKKVLSVGDVITAVVIIIDSDIVVVSVKRLNKNPWNEVDSNYVIGQKVKGNVNNIVSFGAFVELEDGLQGLLHKNEMSLDGKSEPSSILTENQEIEVEVISIESDKKRISFSLKYQL</sequence>
<dbReference type="PROSITE" id="PS50126">
    <property type="entry name" value="S1"/>
    <property type="match status" value="2"/>
</dbReference>
<dbReference type="Proteomes" id="UP000014151">
    <property type="component" value="Unassembled WGS sequence"/>
</dbReference>
<evidence type="ECO:0000313" key="7">
    <source>
        <dbReference type="Proteomes" id="UP000014151"/>
    </source>
</evidence>
<evidence type="ECO:0000256" key="3">
    <source>
        <dbReference type="ARBA" id="ARBA00023274"/>
    </source>
</evidence>
<dbReference type="Gene3D" id="2.40.50.140">
    <property type="entry name" value="Nucleic acid-binding proteins"/>
    <property type="match status" value="2"/>
</dbReference>
<gene>
    <name evidence="6" type="ORF">C800_02401</name>
</gene>
<reference evidence="6 7" key="1">
    <citation type="submission" date="2013-04" db="EMBL/GenBank/DDBJ databases">
        <title>The Genome Sequence of Bacteroides vulgatus dnLKV7.</title>
        <authorList>
            <consortium name="The Broad Institute Genomics Platform"/>
            <consortium name="The Broad Institute Genome Sequencing Center for Infectious Disease"/>
            <person name="Earl A."/>
            <person name="Xavier R."/>
            <person name="Kuhn K."/>
            <person name="Stappenbeck T."/>
            <person name="Walker B."/>
            <person name="Young S."/>
            <person name="Zeng Q."/>
            <person name="Gargeya S."/>
            <person name="Fitzgerald M."/>
            <person name="Haas B."/>
            <person name="Abouelleil A."/>
            <person name="Allen A.W."/>
            <person name="Alvarado L."/>
            <person name="Arachchi H.M."/>
            <person name="Berlin A.M."/>
            <person name="Chapman S.B."/>
            <person name="Gainer-Dewar J."/>
            <person name="Goldberg J."/>
            <person name="Griggs A."/>
            <person name="Gujja S."/>
            <person name="Hansen M."/>
            <person name="Howarth C."/>
            <person name="Imamovic A."/>
            <person name="Ireland A."/>
            <person name="Larimer J."/>
            <person name="McCowan C."/>
            <person name="Murphy C."/>
            <person name="Pearson M."/>
            <person name="Poon T.W."/>
            <person name="Priest M."/>
            <person name="Roberts A."/>
            <person name="Saif S."/>
            <person name="Shea T."/>
            <person name="Sisk P."/>
            <person name="Sykes S."/>
            <person name="Wortman J."/>
            <person name="Nusbaum C."/>
            <person name="Birren B."/>
        </authorList>
    </citation>
    <scope>NUCLEOTIDE SEQUENCE [LARGE SCALE GENOMIC DNA]</scope>
    <source>
        <strain evidence="7">dnLKV7</strain>
    </source>
</reference>
<dbReference type="InterPro" id="IPR003029">
    <property type="entry name" value="S1_domain"/>
</dbReference>
<evidence type="ECO:0000313" key="6">
    <source>
        <dbReference type="EMBL" id="EOS02888.1"/>
    </source>
</evidence>
<dbReference type="InterPro" id="IPR050437">
    <property type="entry name" value="Ribos_protein_bS1-like"/>
</dbReference>
<name>R9HFQ0_PHOVU</name>
<keyword evidence="2" id="KW-0689">Ribosomal protein</keyword>
<dbReference type="GO" id="GO:1990904">
    <property type="term" value="C:ribonucleoprotein complex"/>
    <property type="evidence" value="ECO:0007669"/>
    <property type="project" value="UniProtKB-KW"/>
</dbReference>
<comment type="function">
    <text evidence="4">Binds mRNA; thus facilitating recognition of the initiation point. It is needed to translate mRNA with a short Shine-Dalgarno (SD) purine-rich sequence.</text>
</comment>
<feature type="domain" description="S1 motif" evidence="5">
    <location>
        <begin position="9"/>
        <end position="75"/>
    </location>
</feature>
<dbReference type="GO" id="GO:0006412">
    <property type="term" value="P:translation"/>
    <property type="evidence" value="ECO:0007669"/>
    <property type="project" value="TreeGrafter"/>
</dbReference>
<dbReference type="PANTHER" id="PTHR10724:SF7">
    <property type="entry name" value="SMALL RIBOSOMAL SUBUNIT PROTEIN BS1C"/>
    <property type="match status" value="1"/>
</dbReference>
<comment type="caution">
    <text evidence="6">The sequence shown here is derived from an EMBL/GenBank/DDBJ whole genome shotgun (WGS) entry which is preliminary data.</text>
</comment>
<dbReference type="GO" id="GO:0005840">
    <property type="term" value="C:ribosome"/>
    <property type="evidence" value="ECO:0007669"/>
    <property type="project" value="UniProtKB-KW"/>
</dbReference>
<evidence type="ECO:0000256" key="2">
    <source>
        <dbReference type="ARBA" id="ARBA00022980"/>
    </source>
</evidence>
<dbReference type="Pfam" id="PF00575">
    <property type="entry name" value="S1"/>
    <property type="match status" value="2"/>
</dbReference>
<dbReference type="FunFam" id="2.40.50.140:FF:000103">
    <property type="entry name" value="protein RRP5 homolog"/>
    <property type="match status" value="1"/>
</dbReference>
<dbReference type="SUPFAM" id="SSF50249">
    <property type="entry name" value="Nucleic acid-binding proteins"/>
    <property type="match status" value="2"/>
</dbReference>
<dbReference type="EMBL" id="ASSN01000017">
    <property type="protein sequence ID" value="EOS02888.1"/>
    <property type="molecule type" value="Genomic_DNA"/>
</dbReference>
<dbReference type="PANTHER" id="PTHR10724">
    <property type="entry name" value="30S RIBOSOMAL PROTEIN S1"/>
    <property type="match status" value="1"/>
</dbReference>
<evidence type="ECO:0000256" key="1">
    <source>
        <dbReference type="ARBA" id="ARBA00006767"/>
    </source>
</evidence>
<dbReference type="AlphaFoldDB" id="R9HFQ0"/>
<evidence type="ECO:0000259" key="5">
    <source>
        <dbReference type="PROSITE" id="PS50126"/>
    </source>
</evidence>
<dbReference type="SMART" id="SM00316">
    <property type="entry name" value="S1"/>
    <property type="match status" value="2"/>
</dbReference>
<dbReference type="GO" id="GO:0003735">
    <property type="term" value="F:structural constituent of ribosome"/>
    <property type="evidence" value="ECO:0007669"/>
    <property type="project" value="TreeGrafter"/>
</dbReference>
<keyword evidence="3" id="KW-0687">Ribonucleoprotein</keyword>
<accession>R9HFQ0</accession>
<feature type="domain" description="S1 motif" evidence="5">
    <location>
        <begin position="92"/>
        <end position="161"/>
    </location>
</feature>
<dbReference type="HOGENOM" id="CLU_1615770_0_0_10"/>
<evidence type="ECO:0000256" key="4">
    <source>
        <dbReference type="ARBA" id="ARBA00025604"/>
    </source>
</evidence>
<comment type="similarity">
    <text evidence="1">Belongs to the bacterial ribosomal protein bS1 family.</text>
</comment>
<dbReference type="GO" id="GO:0003729">
    <property type="term" value="F:mRNA binding"/>
    <property type="evidence" value="ECO:0007669"/>
    <property type="project" value="TreeGrafter"/>
</dbReference>
<dbReference type="RefSeq" id="WP_016213095.1">
    <property type="nucleotide sequence ID" value="NZ_KE159476.1"/>
</dbReference>
<dbReference type="InterPro" id="IPR012340">
    <property type="entry name" value="NA-bd_OB-fold"/>
</dbReference>